<sequence length="286" mass="32505">MKMPFSKFTFLVVVALLVPSGRADWDDFLWSNDDEETTEVTTTEGPTPPPEFDQENICEHDALTIIILKFVLETQKQMKDGVVAPGLPSMEPFQIPKMEMDLVGTKHNYNVAANITEIVITGLSNFEVQDIKTDVIGMSANLSVYLDKLTVSGKYHIKGFGRMVIPIPIYGKGRVVIESHKIQTQVHIEIGFSDEGELVLKEFDFGLGMSQINVKFQGLTGSMITKRWNEIINSMGLKMFAKMEPKIHDKIRERSIRGINKALLEMKFDWQMWQDVLAQVFSCYFE</sequence>
<protein>
    <recommendedName>
        <fullName evidence="5">Protein takeout</fullName>
    </recommendedName>
</protein>
<evidence type="ECO:0000313" key="3">
    <source>
        <dbReference type="EMBL" id="OXA49793.1"/>
    </source>
</evidence>
<feature type="chain" id="PRO_5012036493" description="Protein takeout" evidence="2">
    <location>
        <begin position="24"/>
        <end position="286"/>
    </location>
</feature>
<evidence type="ECO:0000256" key="1">
    <source>
        <dbReference type="SAM" id="MobiDB-lite"/>
    </source>
</evidence>
<evidence type="ECO:0000256" key="2">
    <source>
        <dbReference type="SAM" id="SignalP"/>
    </source>
</evidence>
<feature type="signal peptide" evidence="2">
    <location>
        <begin position="1"/>
        <end position="23"/>
    </location>
</feature>
<name>A0A226DX03_FOLCA</name>
<dbReference type="OrthoDB" id="8185902at2759"/>
<dbReference type="InterPro" id="IPR038606">
    <property type="entry name" value="To_sf"/>
</dbReference>
<dbReference type="PANTHER" id="PTHR11008">
    <property type="entry name" value="PROTEIN TAKEOUT-LIKE PROTEIN"/>
    <property type="match status" value="1"/>
</dbReference>
<dbReference type="AlphaFoldDB" id="A0A226DX03"/>
<evidence type="ECO:0008006" key="5">
    <source>
        <dbReference type="Google" id="ProtNLM"/>
    </source>
</evidence>
<reference evidence="3 4" key="1">
    <citation type="submission" date="2015-12" db="EMBL/GenBank/DDBJ databases">
        <title>The genome of Folsomia candida.</title>
        <authorList>
            <person name="Faddeeva A."/>
            <person name="Derks M.F."/>
            <person name="Anvar Y."/>
            <person name="Smit S."/>
            <person name="Van Straalen N."/>
            <person name="Roelofs D."/>
        </authorList>
    </citation>
    <scope>NUCLEOTIDE SEQUENCE [LARGE SCALE GENOMIC DNA]</scope>
    <source>
        <strain evidence="3 4">VU population</strain>
        <tissue evidence="3">Whole body</tissue>
    </source>
</reference>
<evidence type="ECO:0000313" key="4">
    <source>
        <dbReference type="Proteomes" id="UP000198287"/>
    </source>
</evidence>
<dbReference type="SMART" id="SM00700">
    <property type="entry name" value="JHBP"/>
    <property type="match status" value="1"/>
</dbReference>
<dbReference type="Proteomes" id="UP000198287">
    <property type="component" value="Unassembled WGS sequence"/>
</dbReference>
<comment type="caution">
    <text evidence="3">The sequence shown here is derived from an EMBL/GenBank/DDBJ whole genome shotgun (WGS) entry which is preliminary data.</text>
</comment>
<organism evidence="3 4">
    <name type="scientific">Folsomia candida</name>
    <name type="common">Springtail</name>
    <dbReference type="NCBI Taxonomy" id="158441"/>
    <lineage>
        <taxon>Eukaryota</taxon>
        <taxon>Metazoa</taxon>
        <taxon>Ecdysozoa</taxon>
        <taxon>Arthropoda</taxon>
        <taxon>Hexapoda</taxon>
        <taxon>Collembola</taxon>
        <taxon>Entomobryomorpha</taxon>
        <taxon>Isotomoidea</taxon>
        <taxon>Isotomidae</taxon>
        <taxon>Proisotominae</taxon>
        <taxon>Folsomia</taxon>
    </lineage>
</organism>
<proteinExistence type="predicted"/>
<feature type="region of interest" description="Disordered" evidence="1">
    <location>
        <begin position="31"/>
        <end position="52"/>
    </location>
</feature>
<dbReference type="Gene3D" id="3.15.10.30">
    <property type="entry name" value="Haemolymph juvenile hormone binding protein"/>
    <property type="match status" value="1"/>
</dbReference>
<dbReference type="InterPro" id="IPR010562">
    <property type="entry name" value="Haemolymph_juvenile_hormone-bd"/>
</dbReference>
<dbReference type="Pfam" id="PF06585">
    <property type="entry name" value="JHBP"/>
    <property type="match status" value="1"/>
</dbReference>
<keyword evidence="4" id="KW-1185">Reference proteome</keyword>
<accession>A0A226DX03</accession>
<dbReference type="EMBL" id="LNIX01000010">
    <property type="protein sequence ID" value="OXA49793.1"/>
    <property type="molecule type" value="Genomic_DNA"/>
</dbReference>
<gene>
    <name evidence="3" type="ORF">Fcan01_15724</name>
</gene>
<dbReference type="PANTHER" id="PTHR11008:SF9">
    <property type="entry name" value="PROTEIN TAKEOUT-LIKE PROTEIN"/>
    <property type="match status" value="1"/>
</dbReference>
<keyword evidence="2" id="KW-0732">Signal</keyword>